<dbReference type="EMBL" id="JQFZ01000029">
    <property type="protein sequence ID" value="KGO61650.1"/>
    <property type="molecule type" value="Genomic_DNA"/>
</dbReference>
<gene>
    <name evidence="1" type="ORF">PEX2_015550</name>
</gene>
<evidence type="ECO:0000313" key="2">
    <source>
        <dbReference type="Proteomes" id="UP000030143"/>
    </source>
</evidence>
<reference evidence="1 2" key="1">
    <citation type="journal article" date="2015" name="Mol. Plant Microbe Interact.">
        <title>Genome, transcriptome, and functional analyses of Penicillium expansum provide new insights into secondary metabolism and pathogenicity.</title>
        <authorList>
            <person name="Ballester A.R."/>
            <person name="Marcet-Houben M."/>
            <person name="Levin E."/>
            <person name="Sela N."/>
            <person name="Selma-Lazaro C."/>
            <person name="Carmona L."/>
            <person name="Wisniewski M."/>
            <person name="Droby S."/>
            <person name="Gonzalez-Candelas L."/>
            <person name="Gabaldon T."/>
        </authorList>
    </citation>
    <scope>NUCLEOTIDE SEQUENCE [LARGE SCALE GENOMIC DNA]</scope>
    <source>
        <strain evidence="1 2">MD-8</strain>
    </source>
</reference>
<dbReference type="HOGENOM" id="CLU_2171895_0_0_1"/>
<protein>
    <submittedName>
        <fullName evidence="1">Uncharacterized protein</fullName>
    </submittedName>
</protein>
<evidence type="ECO:0000313" key="1">
    <source>
        <dbReference type="EMBL" id="KGO61650.1"/>
    </source>
</evidence>
<dbReference type="RefSeq" id="XP_016602348.1">
    <property type="nucleotide sequence ID" value="XM_016738831.1"/>
</dbReference>
<dbReference type="PhylomeDB" id="A0A0A2J5G1"/>
<keyword evidence="2" id="KW-1185">Reference proteome</keyword>
<dbReference type="OrthoDB" id="4348760at2759"/>
<dbReference type="GeneID" id="27674250"/>
<dbReference type="Proteomes" id="UP000030143">
    <property type="component" value="Unassembled WGS sequence"/>
</dbReference>
<proteinExistence type="predicted"/>
<sequence>MVDCQIHDRQSPITRTECGVGPYVMVLESGLGMIVMARFQDCKRREGREETVLFVWVLTIDKTSTDKQRQLFNRSRCGEGGRGIPDRLWHTLHVTINSSHSPSFSGISMS</sequence>
<accession>A0A0A2J5G1</accession>
<dbReference type="VEuPathDB" id="FungiDB:PEXP_087190"/>
<comment type="caution">
    <text evidence="1">The sequence shown here is derived from an EMBL/GenBank/DDBJ whole genome shotgun (WGS) entry which is preliminary data.</text>
</comment>
<name>A0A0A2J5G1_PENEN</name>
<organism evidence="1 2">
    <name type="scientific">Penicillium expansum</name>
    <name type="common">Blue mold rot fungus</name>
    <dbReference type="NCBI Taxonomy" id="27334"/>
    <lineage>
        <taxon>Eukaryota</taxon>
        <taxon>Fungi</taxon>
        <taxon>Dikarya</taxon>
        <taxon>Ascomycota</taxon>
        <taxon>Pezizomycotina</taxon>
        <taxon>Eurotiomycetes</taxon>
        <taxon>Eurotiomycetidae</taxon>
        <taxon>Eurotiales</taxon>
        <taxon>Aspergillaceae</taxon>
        <taxon>Penicillium</taxon>
    </lineage>
</organism>
<dbReference type="AlphaFoldDB" id="A0A0A2J5G1"/>